<feature type="domain" description="DUF3772" evidence="9">
    <location>
        <begin position="134"/>
        <end position="191"/>
    </location>
</feature>
<evidence type="ECO:0000259" key="8">
    <source>
        <dbReference type="Pfam" id="PF00924"/>
    </source>
</evidence>
<dbReference type="InterPro" id="IPR052702">
    <property type="entry name" value="MscS-like_channel"/>
</dbReference>
<keyword evidence="5 7" id="KW-1133">Transmembrane helix</keyword>
<dbReference type="InterPro" id="IPR011066">
    <property type="entry name" value="MscS_channel_C_sf"/>
</dbReference>
<dbReference type="AlphaFoldDB" id="A0A840ATM8"/>
<keyword evidence="4 7" id="KW-0812">Transmembrane</keyword>
<dbReference type="Pfam" id="PF12607">
    <property type="entry name" value="DUF3772"/>
    <property type="match status" value="1"/>
</dbReference>
<evidence type="ECO:0000256" key="7">
    <source>
        <dbReference type="SAM" id="Phobius"/>
    </source>
</evidence>
<feature type="transmembrane region" description="Helical" evidence="7">
    <location>
        <begin position="434"/>
        <end position="453"/>
    </location>
</feature>
<keyword evidence="6 7" id="KW-0472">Membrane</keyword>
<dbReference type="GO" id="GO:0008381">
    <property type="term" value="F:mechanosensitive monoatomic ion channel activity"/>
    <property type="evidence" value="ECO:0007669"/>
    <property type="project" value="UniProtKB-ARBA"/>
</dbReference>
<evidence type="ECO:0000256" key="1">
    <source>
        <dbReference type="ARBA" id="ARBA00004651"/>
    </source>
</evidence>
<protein>
    <submittedName>
        <fullName evidence="11">Small-conductance mechanosensitive channel</fullName>
    </submittedName>
</protein>
<dbReference type="PANTHER" id="PTHR30347">
    <property type="entry name" value="POTASSIUM CHANNEL RELATED"/>
    <property type="match status" value="1"/>
</dbReference>
<dbReference type="RefSeq" id="WP_183399311.1">
    <property type="nucleotide sequence ID" value="NZ_JACIDS010000003.1"/>
</dbReference>
<feature type="transmembrane region" description="Helical" evidence="7">
    <location>
        <begin position="352"/>
        <end position="376"/>
    </location>
</feature>
<evidence type="ECO:0000256" key="2">
    <source>
        <dbReference type="ARBA" id="ARBA00008017"/>
    </source>
</evidence>
<feature type="transmembrane region" description="Helical" evidence="7">
    <location>
        <begin position="286"/>
        <end position="309"/>
    </location>
</feature>
<dbReference type="PANTHER" id="PTHR30347:SF9">
    <property type="entry name" value="MINICONDUCTANCE MECHANOSENSITIVE CHANNEL MSCM"/>
    <property type="match status" value="1"/>
</dbReference>
<evidence type="ECO:0000259" key="10">
    <source>
        <dbReference type="Pfam" id="PF21082"/>
    </source>
</evidence>
<feature type="domain" description="Mechanosensitive ion channel MscS C-terminal" evidence="10">
    <location>
        <begin position="697"/>
        <end position="778"/>
    </location>
</feature>
<comment type="similarity">
    <text evidence="2">Belongs to the MscS (TC 1.A.23) family.</text>
</comment>
<dbReference type="InterPro" id="IPR006685">
    <property type="entry name" value="MscS_channel_2nd"/>
</dbReference>
<feature type="transmembrane region" description="Helical" evidence="7">
    <location>
        <begin position="405"/>
        <end position="428"/>
    </location>
</feature>
<evidence type="ECO:0000313" key="12">
    <source>
        <dbReference type="Proteomes" id="UP000553963"/>
    </source>
</evidence>
<keyword evidence="12" id="KW-1185">Reference proteome</keyword>
<dbReference type="InterPro" id="IPR049278">
    <property type="entry name" value="MS_channel_C"/>
</dbReference>
<comment type="subcellular location">
    <subcellularLocation>
        <location evidence="1">Cell membrane</location>
        <topology evidence="1">Multi-pass membrane protein</topology>
    </subcellularLocation>
</comment>
<dbReference type="InterPro" id="IPR023408">
    <property type="entry name" value="MscS_beta-dom_sf"/>
</dbReference>
<dbReference type="EMBL" id="JACIDS010000003">
    <property type="protein sequence ID" value="MBB3931696.1"/>
    <property type="molecule type" value="Genomic_DNA"/>
</dbReference>
<feature type="transmembrane region" description="Helical" evidence="7">
    <location>
        <begin position="577"/>
        <end position="600"/>
    </location>
</feature>
<evidence type="ECO:0000313" key="11">
    <source>
        <dbReference type="EMBL" id="MBB3931696.1"/>
    </source>
</evidence>
<evidence type="ECO:0000256" key="3">
    <source>
        <dbReference type="ARBA" id="ARBA00022475"/>
    </source>
</evidence>
<proteinExistence type="inferred from homology"/>
<gene>
    <name evidence="11" type="ORF">GGR25_002746</name>
</gene>
<dbReference type="Pfam" id="PF00924">
    <property type="entry name" value="MS_channel_2nd"/>
    <property type="match status" value="1"/>
</dbReference>
<dbReference type="InterPro" id="IPR010920">
    <property type="entry name" value="LSM_dom_sf"/>
</dbReference>
<dbReference type="Pfam" id="PF21082">
    <property type="entry name" value="MS_channel_3rd"/>
    <property type="match status" value="1"/>
</dbReference>
<dbReference type="SUPFAM" id="SSF82861">
    <property type="entry name" value="Mechanosensitive channel protein MscS (YggB), transmembrane region"/>
    <property type="match status" value="1"/>
</dbReference>
<accession>A0A840ATM8</accession>
<dbReference type="InterPro" id="IPR022249">
    <property type="entry name" value="DUF3772"/>
</dbReference>
<feature type="transmembrane region" description="Helical" evidence="7">
    <location>
        <begin position="207"/>
        <end position="230"/>
    </location>
</feature>
<evidence type="ECO:0000256" key="6">
    <source>
        <dbReference type="ARBA" id="ARBA00023136"/>
    </source>
</evidence>
<reference evidence="11 12" key="1">
    <citation type="submission" date="2020-08" db="EMBL/GenBank/DDBJ databases">
        <title>Genomic Encyclopedia of Type Strains, Phase IV (KMG-IV): sequencing the most valuable type-strain genomes for metagenomic binning, comparative biology and taxonomic classification.</title>
        <authorList>
            <person name="Goeker M."/>
        </authorList>
    </citation>
    <scope>NUCLEOTIDE SEQUENCE [LARGE SCALE GENOMIC DNA]</scope>
    <source>
        <strain evidence="11 12">DSM 25966</strain>
    </source>
</reference>
<name>A0A840ATM8_9HYPH</name>
<dbReference type="Gene3D" id="2.30.30.60">
    <property type="match status" value="1"/>
</dbReference>
<keyword evidence="3" id="KW-1003">Cell membrane</keyword>
<feature type="transmembrane region" description="Helical" evidence="7">
    <location>
        <begin position="250"/>
        <end position="274"/>
    </location>
</feature>
<feature type="transmembrane region" description="Helical" evidence="7">
    <location>
        <begin position="487"/>
        <end position="511"/>
    </location>
</feature>
<dbReference type="Proteomes" id="UP000553963">
    <property type="component" value="Unassembled WGS sequence"/>
</dbReference>
<comment type="caution">
    <text evidence="11">The sequence shown here is derived from an EMBL/GenBank/DDBJ whole genome shotgun (WGS) entry which is preliminary data.</text>
</comment>
<dbReference type="Gene3D" id="1.10.287.1260">
    <property type="match status" value="1"/>
</dbReference>
<evidence type="ECO:0000256" key="4">
    <source>
        <dbReference type="ARBA" id="ARBA00022692"/>
    </source>
</evidence>
<dbReference type="GO" id="GO:0005886">
    <property type="term" value="C:plasma membrane"/>
    <property type="evidence" value="ECO:0007669"/>
    <property type="project" value="UniProtKB-SubCell"/>
</dbReference>
<dbReference type="SUPFAM" id="SSF50182">
    <property type="entry name" value="Sm-like ribonucleoproteins"/>
    <property type="match status" value="1"/>
</dbReference>
<dbReference type="SUPFAM" id="SSF82689">
    <property type="entry name" value="Mechanosensitive channel protein MscS (YggB), C-terminal domain"/>
    <property type="match status" value="1"/>
</dbReference>
<evidence type="ECO:0000256" key="5">
    <source>
        <dbReference type="ARBA" id="ARBA00022989"/>
    </source>
</evidence>
<feature type="transmembrane region" description="Helical" evidence="7">
    <location>
        <begin position="606"/>
        <end position="634"/>
    </location>
</feature>
<feature type="transmembrane region" description="Helical" evidence="7">
    <location>
        <begin position="523"/>
        <end position="556"/>
    </location>
</feature>
<dbReference type="InterPro" id="IPR011014">
    <property type="entry name" value="MscS_channel_TM-2"/>
</dbReference>
<sequence length="782" mass="84500">MVRRLSRLSWRSIATVGVLLMVSIFLLDAAGAAAQDDQQARIDTWNATLERVDSAIRRVNVTDPELRELNDQVTDVMTKASAFAAKLAPQIAAADAQVKALSPVQGADETISDAVKADLATAQQTYGDLAGSQRQAIAIVAHGASTQAQINERRRSIFTARLLERRQSLLDPTLWIDAGAEVPVMASGIADIVSEWYSSFRAGADRWAAIVVVIVGASMLIGLFMGRRLIVDRIRSPHHTEPYSSRSKVVAAALTVGINTVIPAVIMFAGHSILTAFRLSPERMSQIWYGVAVSVVLFALCSGLARALLAPARPPLRLVSLDDALARQIFNFVIAISVLQALAIFIDRLTRTVMTALPLTVVFDGVLSVASALLIVKTVRTLNRHADATEEEDDGEQDESPLQRFALIVAGLTAAVAVVASLIGYVALSRFVTTQIAWMTTVFSLLYLLTMLTDELTTAWFRREGVVGSRLIASVGFAPRSLTQLGVVFNGVVRLILVGLALLAVFAPWGFDSNSVIGSFRQLFIGFTIGAITISPITILTAIAVFIIGLVATRAFQRWLDTRFLPTTRLDSGLRNSIRTIIGHIGWILAAVFAFGYAGLDLSSVAIVAGALSVGIGLGLQGIVNNFVSGLVLLAERPIRAGDWIVVGAEEGVVKRINIRATEIETFDRATVIVPNSSLITGPVKNMVLHDRSGRAVVKVGVSKDSDPAVVRDILRQIAKDHPLVLSFPEPWVQFTDFDAKALHFELGCYVSDNGKAGTVRSDLRFRCFEEFARHNIQLPAP</sequence>
<feature type="transmembrane region" description="Helical" evidence="7">
    <location>
        <begin position="329"/>
        <end position="346"/>
    </location>
</feature>
<organism evidence="11 12">
    <name type="scientific">Kaistia hirudinis</name>
    <dbReference type="NCBI Taxonomy" id="1293440"/>
    <lineage>
        <taxon>Bacteria</taxon>
        <taxon>Pseudomonadati</taxon>
        <taxon>Pseudomonadota</taxon>
        <taxon>Alphaproteobacteria</taxon>
        <taxon>Hyphomicrobiales</taxon>
        <taxon>Kaistiaceae</taxon>
        <taxon>Kaistia</taxon>
    </lineage>
</organism>
<feature type="domain" description="Mechanosensitive ion channel MscS" evidence="8">
    <location>
        <begin position="623"/>
        <end position="687"/>
    </location>
</feature>
<dbReference type="Gene3D" id="3.30.70.100">
    <property type="match status" value="1"/>
</dbReference>
<evidence type="ECO:0000259" key="9">
    <source>
        <dbReference type="Pfam" id="PF12607"/>
    </source>
</evidence>